<dbReference type="PANTHER" id="PTHR46594:SF4">
    <property type="entry name" value="P-TYPE CATION-TRANSPORTING ATPASE"/>
    <property type="match status" value="1"/>
</dbReference>
<dbReference type="EMBL" id="FRAG01000041">
    <property type="protein sequence ID" value="SHK26533.1"/>
    <property type="molecule type" value="Genomic_DNA"/>
</dbReference>
<sequence length="85" mass="9525">MIIEKVFRIEGMTCAACVRAVERGIRKIDGIDEVSVNLATEKMIVKYDEDKLSQGKIIDTIVKLGYKAVLKDELKEVIIPIQGMT</sequence>
<evidence type="ECO:0000313" key="6">
    <source>
        <dbReference type="Proteomes" id="UP000184465"/>
    </source>
</evidence>
<dbReference type="InterPro" id="IPR036163">
    <property type="entry name" value="HMA_dom_sf"/>
</dbReference>
<evidence type="ECO:0000256" key="3">
    <source>
        <dbReference type="ARBA" id="ARBA00023008"/>
    </source>
</evidence>
<accession>A0A1M6R284</accession>
<gene>
    <name evidence="5" type="ORF">SAMN02745912_02811</name>
</gene>
<proteinExistence type="predicted"/>
<dbReference type="InterPro" id="IPR017969">
    <property type="entry name" value="Heavy-metal-associated_CS"/>
</dbReference>
<dbReference type="GO" id="GO:0046872">
    <property type="term" value="F:metal ion binding"/>
    <property type="evidence" value="ECO:0007669"/>
    <property type="project" value="UniProtKB-KW"/>
</dbReference>
<dbReference type="Proteomes" id="UP000184465">
    <property type="component" value="Unassembled WGS sequence"/>
</dbReference>
<protein>
    <recommendedName>
        <fullName evidence="1">Copper chaperone CopZ</fullName>
    </recommendedName>
</protein>
<dbReference type="FunFam" id="3.30.70.100:FF:000005">
    <property type="entry name" value="Copper-exporting P-type ATPase A"/>
    <property type="match status" value="1"/>
</dbReference>
<dbReference type="InterPro" id="IPR006121">
    <property type="entry name" value="HMA_dom"/>
</dbReference>
<keyword evidence="2" id="KW-0479">Metal-binding</keyword>
<keyword evidence="3" id="KW-0186">Copper</keyword>
<organism evidence="5 6">
    <name type="scientific">Paramaledivibacter caminithermalis (strain DSM 15212 / CIP 107654 / DViRD3)</name>
    <name type="common">Clostridium caminithermale</name>
    <dbReference type="NCBI Taxonomy" id="1121301"/>
    <lineage>
        <taxon>Bacteria</taxon>
        <taxon>Bacillati</taxon>
        <taxon>Bacillota</taxon>
        <taxon>Clostridia</taxon>
        <taxon>Peptostreptococcales</taxon>
        <taxon>Caminicellaceae</taxon>
        <taxon>Paramaledivibacter</taxon>
    </lineage>
</organism>
<evidence type="ECO:0000256" key="2">
    <source>
        <dbReference type="ARBA" id="ARBA00022723"/>
    </source>
</evidence>
<evidence type="ECO:0000313" key="5">
    <source>
        <dbReference type="EMBL" id="SHK26533.1"/>
    </source>
</evidence>
<name>A0A1M6R284_PARC5</name>
<feature type="domain" description="HMA" evidence="4">
    <location>
        <begin position="3"/>
        <end position="69"/>
    </location>
</feature>
<dbReference type="Gene3D" id="3.30.70.100">
    <property type="match status" value="1"/>
</dbReference>
<dbReference type="AlphaFoldDB" id="A0A1M6R284"/>
<dbReference type="CDD" id="cd00371">
    <property type="entry name" value="HMA"/>
    <property type="match status" value="1"/>
</dbReference>
<dbReference type="Pfam" id="PF00403">
    <property type="entry name" value="HMA"/>
    <property type="match status" value="1"/>
</dbReference>
<evidence type="ECO:0000256" key="1">
    <source>
        <dbReference type="ARBA" id="ARBA00015313"/>
    </source>
</evidence>
<dbReference type="SUPFAM" id="SSF55008">
    <property type="entry name" value="HMA, heavy metal-associated domain"/>
    <property type="match status" value="1"/>
</dbReference>
<evidence type="ECO:0000259" key="4">
    <source>
        <dbReference type="PROSITE" id="PS50846"/>
    </source>
</evidence>
<dbReference type="PROSITE" id="PS01047">
    <property type="entry name" value="HMA_1"/>
    <property type="match status" value="1"/>
</dbReference>
<dbReference type="PANTHER" id="PTHR46594">
    <property type="entry name" value="P-TYPE CATION-TRANSPORTING ATPASE"/>
    <property type="match status" value="1"/>
</dbReference>
<keyword evidence="6" id="KW-1185">Reference proteome</keyword>
<dbReference type="STRING" id="1121301.SAMN02745912_02811"/>
<reference evidence="5 6" key="1">
    <citation type="submission" date="2016-11" db="EMBL/GenBank/DDBJ databases">
        <authorList>
            <person name="Jaros S."/>
            <person name="Januszkiewicz K."/>
            <person name="Wedrychowicz H."/>
        </authorList>
    </citation>
    <scope>NUCLEOTIDE SEQUENCE [LARGE SCALE GENOMIC DNA]</scope>
    <source>
        <strain evidence="5 6">DSM 15212</strain>
    </source>
</reference>
<dbReference type="PROSITE" id="PS50846">
    <property type="entry name" value="HMA_2"/>
    <property type="match status" value="1"/>
</dbReference>